<sequence length="53" mass="6042">MMLSMDIDTLAQTVLRLKKAGKREQAMTLLNDVIPDEGMSTPTALKRQRFYTI</sequence>
<dbReference type="Proteomes" id="UP000373449">
    <property type="component" value="Unassembled WGS sequence"/>
</dbReference>
<organism evidence="1 2">
    <name type="scientific">Budvicia aquatica</name>
    <dbReference type="NCBI Taxonomy" id="82979"/>
    <lineage>
        <taxon>Bacteria</taxon>
        <taxon>Pseudomonadati</taxon>
        <taxon>Pseudomonadota</taxon>
        <taxon>Gammaproteobacteria</taxon>
        <taxon>Enterobacterales</taxon>
        <taxon>Budviciaceae</taxon>
        <taxon>Budvicia</taxon>
    </lineage>
</organism>
<dbReference type="EMBL" id="CAADJA010000002">
    <property type="protein sequence ID" value="VFS46136.1"/>
    <property type="molecule type" value="Genomic_DNA"/>
</dbReference>
<proteinExistence type="predicted"/>
<evidence type="ECO:0000313" key="2">
    <source>
        <dbReference type="Proteomes" id="UP000373449"/>
    </source>
</evidence>
<evidence type="ECO:0000313" key="1">
    <source>
        <dbReference type="EMBL" id="VFS46136.1"/>
    </source>
</evidence>
<reference evidence="1 2" key="1">
    <citation type="submission" date="2019-03" db="EMBL/GenBank/DDBJ databases">
        <authorList>
            <consortium name="Pathogen Informatics"/>
        </authorList>
    </citation>
    <scope>NUCLEOTIDE SEQUENCE [LARGE SCALE GENOMIC DNA]</scope>
    <source>
        <strain evidence="1 2">NCTC12282</strain>
    </source>
</reference>
<protein>
    <submittedName>
        <fullName evidence="1">Uncharacterized protein</fullName>
    </submittedName>
</protein>
<dbReference type="AlphaFoldDB" id="A0A484ZEE1"/>
<name>A0A484ZEE1_9GAMM</name>
<accession>A0A484ZEE1</accession>
<gene>
    <name evidence="1" type="ORF">NCTC12282_01027</name>
</gene>